<feature type="compositionally biased region" description="Basic residues" evidence="1">
    <location>
        <begin position="106"/>
        <end position="116"/>
    </location>
</feature>
<gene>
    <name evidence="2" type="ORF">ACFSBI_07320</name>
</gene>
<reference evidence="3" key="1">
    <citation type="journal article" date="2019" name="Int. J. Syst. Evol. Microbiol.">
        <title>The Global Catalogue of Microorganisms (GCM) 10K type strain sequencing project: providing services to taxonomists for standard genome sequencing and annotation.</title>
        <authorList>
            <consortium name="The Broad Institute Genomics Platform"/>
            <consortium name="The Broad Institute Genome Sequencing Center for Infectious Disease"/>
            <person name="Wu L."/>
            <person name="Ma J."/>
        </authorList>
    </citation>
    <scope>NUCLEOTIDE SEQUENCE [LARGE SCALE GENOMIC DNA]</scope>
    <source>
        <strain evidence="3">CGMCC 1.12471</strain>
    </source>
</reference>
<dbReference type="EMBL" id="JBHUEA010000009">
    <property type="protein sequence ID" value="MFD1721357.1"/>
    <property type="molecule type" value="Genomic_DNA"/>
</dbReference>
<comment type="caution">
    <text evidence="2">The sequence shown here is derived from an EMBL/GenBank/DDBJ whole genome shotgun (WGS) entry which is preliminary data.</text>
</comment>
<name>A0ABW4LE18_9MICO</name>
<accession>A0ABW4LE18</accession>
<feature type="region of interest" description="Disordered" evidence="1">
    <location>
        <begin position="105"/>
        <end position="132"/>
    </location>
</feature>
<proteinExistence type="predicted"/>
<sequence>MSARRLIGPYWQLLRARRPRAAVRLEDATLAARGPEALVSEVRALRTRVAELERDHRLLAAHVAALSEQRAAAGAREDDRGARERARLAAIAGYEQRIGDLERRLSGPRRALRPRSRVSIAGTSDERGSRAS</sequence>
<dbReference type="Proteomes" id="UP001597347">
    <property type="component" value="Unassembled WGS sequence"/>
</dbReference>
<protein>
    <submittedName>
        <fullName evidence="2">Uncharacterized protein</fullName>
    </submittedName>
</protein>
<evidence type="ECO:0000313" key="2">
    <source>
        <dbReference type="EMBL" id="MFD1721357.1"/>
    </source>
</evidence>
<evidence type="ECO:0000313" key="3">
    <source>
        <dbReference type="Proteomes" id="UP001597347"/>
    </source>
</evidence>
<evidence type="ECO:0000256" key="1">
    <source>
        <dbReference type="SAM" id="MobiDB-lite"/>
    </source>
</evidence>
<keyword evidence="3" id="KW-1185">Reference proteome</keyword>
<dbReference type="RefSeq" id="WP_377933523.1">
    <property type="nucleotide sequence ID" value="NZ_JBHUEA010000009.1"/>
</dbReference>
<organism evidence="2 3">
    <name type="scientific">Amnibacterium endophyticum</name>
    <dbReference type="NCBI Taxonomy" id="2109337"/>
    <lineage>
        <taxon>Bacteria</taxon>
        <taxon>Bacillati</taxon>
        <taxon>Actinomycetota</taxon>
        <taxon>Actinomycetes</taxon>
        <taxon>Micrococcales</taxon>
        <taxon>Microbacteriaceae</taxon>
        <taxon>Amnibacterium</taxon>
    </lineage>
</organism>